<feature type="coiled-coil region" evidence="1">
    <location>
        <begin position="59"/>
        <end position="93"/>
    </location>
</feature>
<accession>A0A679J310</accession>
<reference evidence="2" key="1">
    <citation type="submission" date="2019-12" db="EMBL/GenBank/DDBJ databases">
        <authorList>
            <person name="Cremers G."/>
        </authorList>
    </citation>
    <scope>NUCLEOTIDE SEQUENCE</scope>
    <source>
        <strain evidence="2">Vvax</strain>
    </source>
</reference>
<proteinExistence type="predicted"/>
<sequence>MTTTPTAPLTLEAAPEQLKVVAWRYIPSRIWSDVVLTDKEDRAKLAIEMGRAVDELVLKSEAQSALTAQAATIAQLEARLREAEADARRWDFVRHHWSHAQMRWNNDATNSLKSIVLTIKTAHWTSAADAIESQIDAAIAAHGKDST</sequence>
<evidence type="ECO:0000256" key="1">
    <source>
        <dbReference type="SAM" id="Coils"/>
    </source>
</evidence>
<name>A0A679J310_VARPD</name>
<protein>
    <submittedName>
        <fullName evidence="2">Uncharacterized protein</fullName>
    </submittedName>
</protein>
<evidence type="ECO:0000313" key="2">
    <source>
        <dbReference type="EMBL" id="CAA2107738.1"/>
    </source>
</evidence>
<keyword evidence="1" id="KW-0175">Coiled coil</keyword>
<gene>
    <name evidence="2" type="ORF">VVAX_04384</name>
</gene>
<dbReference type="RefSeq" id="WP_339091927.1">
    <property type="nucleotide sequence ID" value="NZ_LR743507.1"/>
</dbReference>
<dbReference type="EMBL" id="LR743507">
    <property type="protein sequence ID" value="CAA2107738.1"/>
    <property type="molecule type" value="Genomic_DNA"/>
</dbReference>
<organism evidence="2">
    <name type="scientific">Variovorax paradoxus</name>
    <dbReference type="NCBI Taxonomy" id="34073"/>
    <lineage>
        <taxon>Bacteria</taxon>
        <taxon>Pseudomonadati</taxon>
        <taxon>Pseudomonadota</taxon>
        <taxon>Betaproteobacteria</taxon>
        <taxon>Burkholderiales</taxon>
        <taxon>Comamonadaceae</taxon>
        <taxon>Variovorax</taxon>
    </lineage>
</organism>
<dbReference type="AlphaFoldDB" id="A0A679J310"/>